<feature type="domain" description="C2H2-type" evidence="2">
    <location>
        <begin position="86"/>
        <end position="113"/>
    </location>
</feature>
<name>A0AA40AUG0_9PEZI</name>
<feature type="non-terminal residue" evidence="3">
    <location>
        <position position="1"/>
    </location>
</feature>
<protein>
    <recommendedName>
        <fullName evidence="2">C2H2-type domain-containing protein</fullName>
    </recommendedName>
</protein>
<sequence>QHLRSCGAINPLLGCVFCNEEMSSAGSVCSHIESGSCRAASHLKRDEVYRFVRLKDHDGVISKNMLNWGGTVKYTATHGAWNGSGYQCNICMRHFDLLQGLNQHLNRHHQSKIYHCPNEQNMLKAISGSCRRREPPRKREMRLYQIPQNRKKLPDIVRGNKWISF</sequence>
<dbReference type="EMBL" id="JAUIRO010000003">
    <property type="protein sequence ID" value="KAK0722144.1"/>
    <property type="molecule type" value="Genomic_DNA"/>
</dbReference>
<keyword evidence="1" id="KW-0479">Metal-binding</keyword>
<keyword evidence="1" id="KW-0863">Zinc-finger</keyword>
<comment type="caution">
    <text evidence="3">The sequence shown here is derived from an EMBL/GenBank/DDBJ whole genome shotgun (WGS) entry which is preliminary data.</text>
</comment>
<evidence type="ECO:0000259" key="2">
    <source>
        <dbReference type="PROSITE" id="PS50157"/>
    </source>
</evidence>
<reference evidence="3" key="1">
    <citation type="submission" date="2023-06" db="EMBL/GenBank/DDBJ databases">
        <title>Genome-scale phylogeny and comparative genomics of the fungal order Sordariales.</title>
        <authorList>
            <consortium name="Lawrence Berkeley National Laboratory"/>
            <person name="Hensen N."/>
            <person name="Bonometti L."/>
            <person name="Westerberg I."/>
            <person name="Brannstrom I.O."/>
            <person name="Guillou S."/>
            <person name="Cros-Aarteil S."/>
            <person name="Calhoun S."/>
            <person name="Haridas S."/>
            <person name="Kuo A."/>
            <person name="Mondo S."/>
            <person name="Pangilinan J."/>
            <person name="Riley R."/>
            <person name="LaButti K."/>
            <person name="Andreopoulos B."/>
            <person name="Lipzen A."/>
            <person name="Chen C."/>
            <person name="Yanf M."/>
            <person name="Daum C."/>
            <person name="Ng V."/>
            <person name="Clum A."/>
            <person name="Steindorff A."/>
            <person name="Ohm R."/>
            <person name="Martin F."/>
            <person name="Silar P."/>
            <person name="Natvig D."/>
            <person name="Lalanne C."/>
            <person name="Gautier V."/>
            <person name="Ament-velasquez S.L."/>
            <person name="Kruys A."/>
            <person name="Hutchinson M.I."/>
            <person name="Powell A.J."/>
            <person name="Barry K."/>
            <person name="Miller A.N."/>
            <person name="Grigoriev I.V."/>
            <person name="Debuchy R."/>
            <person name="Gladieux P."/>
            <person name="Thoren M.H."/>
            <person name="Johannesson H."/>
        </authorList>
    </citation>
    <scope>NUCLEOTIDE SEQUENCE</scope>
    <source>
        <strain evidence="3">SMH2392-1A</strain>
    </source>
</reference>
<keyword evidence="4" id="KW-1185">Reference proteome</keyword>
<evidence type="ECO:0000313" key="3">
    <source>
        <dbReference type="EMBL" id="KAK0722144.1"/>
    </source>
</evidence>
<proteinExistence type="predicted"/>
<dbReference type="GO" id="GO:0008270">
    <property type="term" value="F:zinc ion binding"/>
    <property type="evidence" value="ECO:0007669"/>
    <property type="project" value="UniProtKB-KW"/>
</dbReference>
<evidence type="ECO:0000256" key="1">
    <source>
        <dbReference type="PROSITE-ProRule" id="PRU00042"/>
    </source>
</evidence>
<dbReference type="AlphaFoldDB" id="A0AA40AUG0"/>
<gene>
    <name evidence="3" type="ORF">B0T26DRAFT_643774</name>
</gene>
<dbReference type="RefSeq" id="XP_060298068.1">
    <property type="nucleotide sequence ID" value="XM_060437573.1"/>
</dbReference>
<dbReference type="GeneID" id="85320843"/>
<dbReference type="InterPro" id="IPR036236">
    <property type="entry name" value="Znf_C2H2_sf"/>
</dbReference>
<keyword evidence="1" id="KW-0862">Zinc</keyword>
<accession>A0AA40AUG0</accession>
<dbReference type="InterPro" id="IPR013087">
    <property type="entry name" value="Znf_C2H2_type"/>
</dbReference>
<evidence type="ECO:0000313" key="4">
    <source>
        <dbReference type="Proteomes" id="UP001172101"/>
    </source>
</evidence>
<organism evidence="3 4">
    <name type="scientific">Lasiosphaeria miniovina</name>
    <dbReference type="NCBI Taxonomy" id="1954250"/>
    <lineage>
        <taxon>Eukaryota</taxon>
        <taxon>Fungi</taxon>
        <taxon>Dikarya</taxon>
        <taxon>Ascomycota</taxon>
        <taxon>Pezizomycotina</taxon>
        <taxon>Sordariomycetes</taxon>
        <taxon>Sordariomycetidae</taxon>
        <taxon>Sordariales</taxon>
        <taxon>Lasiosphaeriaceae</taxon>
        <taxon>Lasiosphaeria</taxon>
    </lineage>
</organism>
<dbReference type="PROSITE" id="PS50157">
    <property type="entry name" value="ZINC_FINGER_C2H2_2"/>
    <property type="match status" value="1"/>
</dbReference>
<dbReference type="SUPFAM" id="SSF57667">
    <property type="entry name" value="beta-beta-alpha zinc fingers"/>
    <property type="match status" value="1"/>
</dbReference>
<dbReference type="Gene3D" id="3.30.160.60">
    <property type="entry name" value="Classic Zinc Finger"/>
    <property type="match status" value="1"/>
</dbReference>
<dbReference type="Proteomes" id="UP001172101">
    <property type="component" value="Unassembled WGS sequence"/>
</dbReference>
<dbReference type="PROSITE" id="PS00028">
    <property type="entry name" value="ZINC_FINGER_C2H2_1"/>
    <property type="match status" value="1"/>
</dbReference>